<feature type="compositionally biased region" description="Basic and acidic residues" evidence="1">
    <location>
        <begin position="35"/>
        <end position="46"/>
    </location>
</feature>
<dbReference type="EMBL" id="BMMI01000005">
    <property type="protein sequence ID" value="GGL71028.1"/>
    <property type="molecule type" value="Genomic_DNA"/>
</dbReference>
<comment type="caution">
    <text evidence="3">The sequence shown here is derived from an EMBL/GenBank/DDBJ whole genome shotgun (WGS) entry which is preliminary data.</text>
</comment>
<dbReference type="AlphaFoldDB" id="A0A846LJK8"/>
<dbReference type="RefSeq" id="WP_166755143.1">
    <property type="nucleotide sequence ID" value="NZ_BAABJU010000012.1"/>
</dbReference>
<dbReference type="Proteomes" id="UP000552836">
    <property type="component" value="Unassembled WGS sequence"/>
</dbReference>
<evidence type="ECO:0000313" key="4">
    <source>
        <dbReference type="Proteomes" id="UP000552836"/>
    </source>
</evidence>
<feature type="compositionally biased region" description="Gly residues" evidence="1">
    <location>
        <begin position="50"/>
        <end position="63"/>
    </location>
</feature>
<proteinExistence type="predicted"/>
<evidence type="ECO:0000313" key="5">
    <source>
        <dbReference type="Proteomes" id="UP000648663"/>
    </source>
</evidence>
<dbReference type="Proteomes" id="UP000648663">
    <property type="component" value="Unassembled WGS sequence"/>
</dbReference>
<evidence type="ECO:0000313" key="3">
    <source>
        <dbReference type="EMBL" id="NIH67816.1"/>
    </source>
</evidence>
<feature type="region of interest" description="Disordered" evidence="1">
    <location>
        <begin position="26"/>
        <end position="63"/>
    </location>
</feature>
<evidence type="ECO:0000256" key="1">
    <source>
        <dbReference type="SAM" id="MobiDB-lite"/>
    </source>
</evidence>
<reference evidence="2" key="4">
    <citation type="submission" date="2024-05" db="EMBL/GenBank/DDBJ databases">
        <authorList>
            <person name="Sun Q."/>
            <person name="Zhou Y."/>
        </authorList>
    </citation>
    <scope>NUCLEOTIDE SEQUENCE</scope>
    <source>
        <strain evidence="2">CGMCC 4.5581</strain>
    </source>
</reference>
<dbReference type="EMBL" id="JAAMPA010000001">
    <property type="protein sequence ID" value="NIH67816.1"/>
    <property type="molecule type" value="Genomic_DNA"/>
</dbReference>
<name>A0A846LJK8_9ACTN</name>
<accession>A0A846LJK8</accession>
<reference evidence="5" key="2">
    <citation type="journal article" date="2019" name="Int. J. Syst. Evol. Microbiol.">
        <title>The Global Catalogue of Microorganisms (GCM) 10K type strain sequencing project: providing services to taxonomists for standard genome sequencing and annotation.</title>
        <authorList>
            <consortium name="The Broad Institute Genomics Platform"/>
            <consortium name="The Broad Institute Genome Sequencing Center for Infectious Disease"/>
            <person name="Wu L."/>
            <person name="Ma J."/>
        </authorList>
    </citation>
    <scope>NUCLEOTIDE SEQUENCE [LARGE SCALE GENOMIC DNA]</scope>
    <source>
        <strain evidence="5">CGMCC 4.5581</strain>
    </source>
</reference>
<evidence type="ECO:0000313" key="2">
    <source>
        <dbReference type="EMBL" id="GGL71028.1"/>
    </source>
</evidence>
<reference evidence="3 4" key="3">
    <citation type="submission" date="2020-02" db="EMBL/GenBank/DDBJ databases">
        <title>Sequencing the genomes of 1000 actinobacteria strains.</title>
        <authorList>
            <person name="Klenk H.-P."/>
        </authorList>
    </citation>
    <scope>NUCLEOTIDE SEQUENCE [LARGE SCALE GENOMIC DNA]</scope>
    <source>
        <strain evidence="3 4">DSM 45201</strain>
    </source>
</reference>
<gene>
    <name evidence="3" type="ORF">FB380_002262</name>
    <name evidence="2" type="ORF">GCM10011589_29240</name>
</gene>
<reference evidence="2" key="1">
    <citation type="journal article" date="2014" name="Int. J. Syst. Evol. Microbiol.">
        <title>Complete genome of a new Firmicutes species belonging to the dominant human colonic microbiota ('Ruminococcus bicirculans') reveals two chromosomes and a selective capacity to utilize plant glucans.</title>
        <authorList>
            <consortium name="NISC Comparative Sequencing Program"/>
            <person name="Wegmann U."/>
            <person name="Louis P."/>
            <person name="Goesmann A."/>
            <person name="Henrissat B."/>
            <person name="Duncan S.H."/>
            <person name="Flint H.J."/>
        </authorList>
    </citation>
    <scope>NUCLEOTIDE SEQUENCE</scope>
    <source>
        <strain evidence="2">CGMCC 4.5581</strain>
    </source>
</reference>
<organism evidence="3 4">
    <name type="scientific">Modestobacter marinus</name>
    <dbReference type="NCBI Taxonomy" id="477641"/>
    <lineage>
        <taxon>Bacteria</taxon>
        <taxon>Bacillati</taxon>
        <taxon>Actinomycetota</taxon>
        <taxon>Actinomycetes</taxon>
        <taxon>Geodermatophilales</taxon>
        <taxon>Geodermatophilaceae</taxon>
        <taxon>Modestobacter</taxon>
    </lineage>
</organism>
<keyword evidence="5" id="KW-1185">Reference proteome</keyword>
<protein>
    <recommendedName>
        <fullName evidence="6">Antitoxin</fullName>
    </recommendedName>
</protein>
<sequence>MASLMNKVMQFANSPKGKQVIRQATEKAQQLASDPKNRAKIDDVRRRLQGGRGGSGTGPGTTR</sequence>
<evidence type="ECO:0008006" key="6">
    <source>
        <dbReference type="Google" id="ProtNLM"/>
    </source>
</evidence>